<dbReference type="InterPro" id="IPR036514">
    <property type="entry name" value="SGNH_hydro_sf"/>
</dbReference>
<dbReference type="SUPFAM" id="SSF52266">
    <property type="entry name" value="SGNH hydrolase"/>
    <property type="match status" value="1"/>
</dbReference>
<dbReference type="EMBL" id="SACL01000001">
    <property type="protein sequence ID" value="RVT99198.1"/>
    <property type="molecule type" value="Genomic_DNA"/>
</dbReference>
<feature type="signal peptide" evidence="1">
    <location>
        <begin position="1"/>
        <end position="25"/>
    </location>
</feature>
<dbReference type="Gene3D" id="3.40.50.1110">
    <property type="entry name" value="SGNH hydrolase"/>
    <property type="match status" value="1"/>
</dbReference>
<keyword evidence="3" id="KW-1185">Reference proteome</keyword>
<keyword evidence="2" id="KW-0378">Hydrolase</keyword>
<feature type="chain" id="PRO_5019022237" evidence="1">
    <location>
        <begin position="26"/>
        <end position="241"/>
    </location>
</feature>
<dbReference type="Proteomes" id="UP000282957">
    <property type="component" value="Unassembled WGS sequence"/>
</dbReference>
<dbReference type="RefSeq" id="WP_127785969.1">
    <property type="nucleotide sequence ID" value="NZ_SACL01000001.1"/>
</dbReference>
<dbReference type="PROSITE" id="PS51257">
    <property type="entry name" value="PROKAR_LIPOPROTEIN"/>
    <property type="match status" value="1"/>
</dbReference>
<organism evidence="2 3">
    <name type="scientific">Rhodovarius crocodyli</name>
    <dbReference type="NCBI Taxonomy" id="1979269"/>
    <lineage>
        <taxon>Bacteria</taxon>
        <taxon>Pseudomonadati</taxon>
        <taxon>Pseudomonadota</taxon>
        <taxon>Alphaproteobacteria</taxon>
        <taxon>Acetobacterales</taxon>
        <taxon>Roseomonadaceae</taxon>
        <taxon>Rhodovarius</taxon>
    </lineage>
</organism>
<dbReference type="OrthoDB" id="7203637at2"/>
<dbReference type="AlphaFoldDB" id="A0A437MNH5"/>
<proteinExistence type="predicted"/>
<protein>
    <submittedName>
        <fullName evidence="2">SGNH/GDSL hydrolase family protein</fullName>
    </submittedName>
</protein>
<reference evidence="2 3" key="1">
    <citation type="submission" date="2019-01" db="EMBL/GenBank/DDBJ databases">
        <authorList>
            <person name="Chen W.-M."/>
        </authorList>
    </citation>
    <scope>NUCLEOTIDE SEQUENCE [LARGE SCALE GENOMIC DNA]</scope>
    <source>
        <strain evidence="2 3">CCP-6</strain>
    </source>
</reference>
<evidence type="ECO:0000313" key="2">
    <source>
        <dbReference type="EMBL" id="RVT99198.1"/>
    </source>
</evidence>
<keyword evidence="1" id="KW-0732">Signal</keyword>
<sequence>MNMARRAILLLMLCIAPLGVTSAWAAGCDVPQDLLDPTMQPRLRRALAGPEFRVLIGGSASAEQGGSAERYPERLQALLREQYPGLQVRVEARGRRGANALEILALIAPLLPDFRPHLVLWQTGTVEAVRGLPIEAMTDTLSTGIARLRAAGAEVMVMDPQFSRFLRANADIDAYRDALRLTAATEAVPLLRRWDWMREWADEGVLDVERAPAQTRPVTVARLHDCVARGILAQIQLSTRR</sequence>
<comment type="caution">
    <text evidence="2">The sequence shown here is derived from an EMBL/GenBank/DDBJ whole genome shotgun (WGS) entry which is preliminary data.</text>
</comment>
<dbReference type="Pfam" id="PF25182">
    <property type="entry name" value="NonGDSL"/>
    <property type="match status" value="1"/>
</dbReference>
<gene>
    <name evidence="2" type="ORF">EOD42_03610</name>
</gene>
<dbReference type="InterPro" id="IPR057572">
    <property type="entry name" value="NonGDSL"/>
</dbReference>
<name>A0A437MNH5_9PROT</name>
<accession>A0A437MNH5</accession>
<evidence type="ECO:0000256" key="1">
    <source>
        <dbReference type="SAM" id="SignalP"/>
    </source>
</evidence>
<dbReference type="GO" id="GO:0016788">
    <property type="term" value="F:hydrolase activity, acting on ester bonds"/>
    <property type="evidence" value="ECO:0007669"/>
    <property type="project" value="UniProtKB-ARBA"/>
</dbReference>
<evidence type="ECO:0000313" key="3">
    <source>
        <dbReference type="Proteomes" id="UP000282957"/>
    </source>
</evidence>